<keyword evidence="1" id="KW-0812">Transmembrane</keyword>
<evidence type="ECO:0000313" key="3">
    <source>
        <dbReference type="Proteomes" id="UP000186004"/>
    </source>
</evidence>
<name>A0A1N6YZA6_9ACTN</name>
<sequence>MSPRKRVWIAIACAAAGSLVVGLLNCLGALALLLPGGPKHAREYLSQVQVDPAYRRVGEGGQGNCNCNLEYFYIGPSRTDPAQVFSGPALTLRPSDGSYSPPWDELLEGEGASEASGSCRVVVYSYQRDREPFDLWRLPPDEQAFMASGRLVVFSLYASCERDYG</sequence>
<evidence type="ECO:0000313" key="2">
    <source>
        <dbReference type="EMBL" id="SIR19850.1"/>
    </source>
</evidence>
<proteinExistence type="predicted"/>
<reference evidence="2 3" key="1">
    <citation type="submission" date="2017-01" db="EMBL/GenBank/DDBJ databases">
        <authorList>
            <person name="Mah S.A."/>
            <person name="Swanson W.J."/>
            <person name="Moy G.W."/>
            <person name="Vacquier V.D."/>
        </authorList>
    </citation>
    <scope>NUCLEOTIDE SEQUENCE [LARGE SCALE GENOMIC DNA]</scope>
    <source>
        <strain evidence="2 3">DSM 45758</strain>
    </source>
</reference>
<organism evidence="2 3">
    <name type="scientific">Micromonospora avicenniae</name>
    <dbReference type="NCBI Taxonomy" id="1198245"/>
    <lineage>
        <taxon>Bacteria</taxon>
        <taxon>Bacillati</taxon>
        <taxon>Actinomycetota</taxon>
        <taxon>Actinomycetes</taxon>
        <taxon>Micromonosporales</taxon>
        <taxon>Micromonosporaceae</taxon>
        <taxon>Micromonospora</taxon>
    </lineage>
</organism>
<evidence type="ECO:0000256" key="1">
    <source>
        <dbReference type="SAM" id="Phobius"/>
    </source>
</evidence>
<protein>
    <submittedName>
        <fullName evidence="2">Uncharacterized protein</fullName>
    </submittedName>
</protein>
<dbReference type="AlphaFoldDB" id="A0A1N6YZA6"/>
<feature type="transmembrane region" description="Helical" evidence="1">
    <location>
        <begin position="7"/>
        <end position="34"/>
    </location>
</feature>
<keyword evidence="1" id="KW-0472">Membrane</keyword>
<keyword evidence="1" id="KW-1133">Transmembrane helix</keyword>
<accession>A0A1N6YZA6</accession>
<dbReference type="Proteomes" id="UP000186004">
    <property type="component" value="Unassembled WGS sequence"/>
</dbReference>
<keyword evidence="3" id="KW-1185">Reference proteome</keyword>
<gene>
    <name evidence="2" type="ORF">SAMN05444858_10796</name>
</gene>
<dbReference type="EMBL" id="FTNF01000007">
    <property type="protein sequence ID" value="SIR19850.1"/>
    <property type="molecule type" value="Genomic_DNA"/>
</dbReference>